<dbReference type="RefSeq" id="WP_152897606.1">
    <property type="nucleotide sequence ID" value="NZ_WHUV01000002.1"/>
</dbReference>
<dbReference type="EMBL" id="WHUV01000002">
    <property type="protein sequence ID" value="MQA53951.1"/>
    <property type="molecule type" value="Genomic_DNA"/>
</dbReference>
<sequence>MTGLYQYHPMPHQLALACPQCAGQADFEFLVAVSIERKVDVPWFQAHPLLEYWRPQDSCGHYRHYALYYPGLHGDPLQSLGPLPEGYRAEQWRQPRHGYRQHSLDHGSVSCPHCDYQARHVLNWPTEAYYGVPYRGQLLWAYHRESALALHDYLLSTRRDPGGYPWQHFLRHIPSPFKSCKAREPLTRLLKRLLNHA</sequence>
<dbReference type="Proteomes" id="UP000486534">
    <property type="component" value="Unassembled WGS sequence"/>
</dbReference>
<accession>A0A7X1PKL0</accession>
<name>A0A7X1PKL0_9PSED</name>
<reference evidence="1 2" key="1">
    <citation type="submission" date="2019-10" db="EMBL/GenBank/DDBJ databases">
        <title>Pseudomonas dajingensis sp. nov., isolated from the profound head ulcers of farmed Murray cod (Maccullochella peelii peelii).</title>
        <authorList>
            <person name="Liu Y."/>
        </authorList>
    </citation>
    <scope>NUCLEOTIDE SEQUENCE [LARGE SCALE GENOMIC DNA]</scope>
    <source>
        <strain evidence="1 2">MC042</strain>
    </source>
</reference>
<evidence type="ECO:0000313" key="2">
    <source>
        <dbReference type="Proteomes" id="UP000486534"/>
    </source>
</evidence>
<dbReference type="AlphaFoldDB" id="A0A7X1PKL0"/>
<organism evidence="1 2">
    <name type="scientific">Pseudomonas piscis</name>
    <dbReference type="NCBI Taxonomy" id="2614538"/>
    <lineage>
        <taxon>Bacteria</taxon>
        <taxon>Pseudomonadati</taxon>
        <taxon>Pseudomonadota</taxon>
        <taxon>Gammaproteobacteria</taxon>
        <taxon>Pseudomonadales</taxon>
        <taxon>Pseudomonadaceae</taxon>
        <taxon>Pseudomonas</taxon>
    </lineage>
</organism>
<comment type="caution">
    <text evidence="1">The sequence shown here is derived from an EMBL/GenBank/DDBJ whole genome shotgun (WGS) entry which is preliminary data.</text>
</comment>
<proteinExistence type="predicted"/>
<gene>
    <name evidence="1" type="ORF">GDH07_11570</name>
</gene>
<evidence type="ECO:0000313" key="1">
    <source>
        <dbReference type="EMBL" id="MQA53951.1"/>
    </source>
</evidence>
<protein>
    <submittedName>
        <fullName evidence="1">Uncharacterized protein</fullName>
    </submittedName>
</protein>